<evidence type="ECO:0000256" key="1">
    <source>
        <dbReference type="SAM" id="MobiDB-lite"/>
    </source>
</evidence>
<accession>A0A8S5LW73</accession>
<sequence length="95" mass="11576">MAKLTKNELIEKVRKYVGDRTDDETIEIIEDISDSIDSSDADEWKQKFEENDKMWRDKYISRFLEKKEDELDTPTEHEEEKEYNSFEDLFEEEED</sequence>
<feature type="compositionally biased region" description="Basic and acidic residues" evidence="1">
    <location>
        <begin position="69"/>
        <end position="84"/>
    </location>
</feature>
<evidence type="ECO:0000313" key="2">
    <source>
        <dbReference type="EMBL" id="DAD74220.1"/>
    </source>
</evidence>
<reference evidence="2" key="1">
    <citation type="journal article" date="2021" name="Proc. Natl. Acad. Sci. U.S.A.">
        <title>A Catalog of Tens of Thousands of Viruses from Human Metagenomes Reveals Hidden Associations with Chronic Diseases.</title>
        <authorList>
            <person name="Tisza M.J."/>
            <person name="Buck C.B."/>
        </authorList>
    </citation>
    <scope>NUCLEOTIDE SEQUENCE</scope>
    <source>
        <strain evidence="2">Ctx9R1</strain>
    </source>
</reference>
<proteinExistence type="predicted"/>
<name>A0A8S5LW73_9CAUD</name>
<dbReference type="EMBL" id="BK014755">
    <property type="protein sequence ID" value="DAD74220.1"/>
    <property type="molecule type" value="Genomic_DNA"/>
</dbReference>
<feature type="region of interest" description="Disordered" evidence="1">
    <location>
        <begin position="69"/>
        <end position="95"/>
    </location>
</feature>
<protein>
    <submittedName>
        <fullName evidence="2">Uncharacterized protein</fullName>
    </submittedName>
</protein>
<organism evidence="2">
    <name type="scientific">Podoviridae sp. ctx9R1</name>
    <dbReference type="NCBI Taxonomy" id="2826589"/>
    <lineage>
        <taxon>Viruses</taxon>
        <taxon>Duplodnaviria</taxon>
        <taxon>Heunggongvirae</taxon>
        <taxon>Uroviricota</taxon>
        <taxon>Caudoviricetes</taxon>
    </lineage>
</organism>